<proteinExistence type="predicted"/>
<feature type="domain" description="Sieve element occlusion C-terminal" evidence="2">
    <location>
        <begin position="464"/>
        <end position="694"/>
    </location>
</feature>
<dbReference type="Pfam" id="PF14577">
    <property type="entry name" value="SEO_C"/>
    <property type="match status" value="1"/>
</dbReference>
<keyword evidence="4" id="KW-1185">Reference proteome</keyword>
<evidence type="ECO:0000259" key="1">
    <source>
        <dbReference type="Pfam" id="PF14576"/>
    </source>
</evidence>
<comment type="caution">
    <text evidence="3">The sequence shown here is derived from an EMBL/GenBank/DDBJ whole genome shotgun (WGS) entry which is preliminary data.</text>
</comment>
<sequence length="724" mass="82700">MAIVPRKIQSKAIHHIFSASDDTTMTKHILATHAPVSGHINVTPLLNLVEDIFHRAASLIPSIVQEKQAQFGAMKDSTHLSDLADMLDISYHTINKISCEICCKCLGGGDAHSTTMGILGMLSSYSWDAKVVIALAAFATNFGEFWLLAQLYATNRLAKSVAMLKHMNETLEHVDDLGPKFETVSNLLKAMLDVTNCIVQFHDLDTPQMLTATTLIPGAAYWTIRSVVSCASHILGITSLGQGYMTLTIESWELSSLAYKLVNINSHLRKQLALCHQHLDDNKQREAFETLRLLFKTSHQDNLKVLRALFCTKDDPLPLFNGSTKQRVSIEVLRGKIVLLYISDLHHVSDEELEIFEQMYLESRQDPAMLESQYELVWIPVTDKGIPWLEVKPKFEKLQSMMSWYSLYDPSLLEPATIRYIKEVWLFKTKPILVVLDPQGKVVNLNAIHMMWIWGSLAYPFSTSREEALWNEETWGIGLLADTVHLSLLDWVSKGKYICLYGGDNMDWIRKFTRTAHSVCRALQLPLEIIYVGKSNPGEKIREINNAIDEEKLSNVLPDLTIIWFFWVRLESMWHSKLQQHKTVENDKIMHEVMRILSYDSSDQGWALISKGMDMAQGKGDMFLRCLREYDQWKEPAKEKGLLPAMNEYIQGLQTPHHCNRLILPGIDSNMPEKVVCAECGRPMEKFYMYRCCNNSATYFMGNLRKLIINIKMETKVLFSLKKF</sequence>
<dbReference type="PANTHER" id="PTHR33232">
    <property type="entry name" value="PROTEIN SIEVE ELEMENT OCCLUSION B-LIKE"/>
    <property type="match status" value="1"/>
</dbReference>
<evidence type="ECO:0008006" key="5">
    <source>
        <dbReference type="Google" id="ProtNLM"/>
    </source>
</evidence>
<evidence type="ECO:0000313" key="4">
    <source>
        <dbReference type="Proteomes" id="UP001367508"/>
    </source>
</evidence>
<dbReference type="PANTHER" id="PTHR33232:SF10">
    <property type="entry name" value="SIEVE ELEMENT OCCLUSION-RELATED"/>
    <property type="match status" value="1"/>
</dbReference>
<feature type="domain" description="Sieve element occlusion N-terminal" evidence="1">
    <location>
        <begin position="20"/>
        <end position="299"/>
    </location>
</feature>
<dbReference type="GO" id="GO:0010088">
    <property type="term" value="P:phloem development"/>
    <property type="evidence" value="ECO:0007669"/>
    <property type="project" value="InterPro"/>
</dbReference>
<dbReference type="InterPro" id="IPR027944">
    <property type="entry name" value="SEO_C"/>
</dbReference>
<protein>
    <recommendedName>
        <fullName evidence="5">Protein SIEVE ELEMENT OCCLUSION B-like</fullName>
    </recommendedName>
</protein>
<dbReference type="InterPro" id="IPR039299">
    <property type="entry name" value="SEOA"/>
</dbReference>
<dbReference type="Pfam" id="PF14576">
    <property type="entry name" value="SEO_N"/>
    <property type="match status" value="1"/>
</dbReference>
<dbReference type="Proteomes" id="UP001367508">
    <property type="component" value="Unassembled WGS sequence"/>
</dbReference>
<organism evidence="3 4">
    <name type="scientific">Canavalia gladiata</name>
    <name type="common">Sword bean</name>
    <name type="synonym">Dolichos gladiatus</name>
    <dbReference type="NCBI Taxonomy" id="3824"/>
    <lineage>
        <taxon>Eukaryota</taxon>
        <taxon>Viridiplantae</taxon>
        <taxon>Streptophyta</taxon>
        <taxon>Embryophyta</taxon>
        <taxon>Tracheophyta</taxon>
        <taxon>Spermatophyta</taxon>
        <taxon>Magnoliopsida</taxon>
        <taxon>eudicotyledons</taxon>
        <taxon>Gunneridae</taxon>
        <taxon>Pentapetalae</taxon>
        <taxon>rosids</taxon>
        <taxon>fabids</taxon>
        <taxon>Fabales</taxon>
        <taxon>Fabaceae</taxon>
        <taxon>Papilionoideae</taxon>
        <taxon>50 kb inversion clade</taxon>
        <taxon>NPAAA clade</taxon>
        <taxon>indigoferoid/millettioid clade</taxon>
        <taxon>Phaseoleae</taxon>
        <taxon>Canavalia</taxon>
    </lineage>
</organism>
<reference evidence="3 4" key="1">
    <citation type="submission" date="2024-01" db="EMBL/GenBank/DDBJ databases">
        <title>The genomes of 5 underutilized Papilionoideae crops provide insights into root nodulation and disease resistanc.</title>
        <authorList>
            <person name="Jiang F."/>
        </authorList>
    </citation>
    <scope>NUCLEOTIDE SEQUENCE [LARGE SCALE GENOMIC DNA]</scope>
    <source>
        <strain evidence="3">LVBAO_FW01</strain>
        <tissue evidence="3">Leaves</tissue>
    </source>
</reference>
<dbReference type="InterPro" id="IPR027942">
    <property type="entry name" value="SEO_N"/>
</dbReference>
<dbReference type="EMBL" id="JAYMYQ010000001">
    <property type="protein sequence ID" value="KAK7359042.1"/>
    <property type="molecule type" value="Genomic_DNA"/>
</dbReference>
<dbReference type="AlphaFoldDB" id="A0AAN9R4K2"/>
<accession>A0AAN9R4K2</accession>
<evidence type="ECO:0000259" key="2">
    <source>
        <dbReference type="Pfam" id="PF14577"/>
    </source>
</evidence>
<name>A0AAN9R4K2_CANGL</name>
<gene>
    <name evidence="3" type="ORF">VNO77_00987</name>
</gene>
<evidence type="ECO:0000313" key="3">
    <source>
        <dbReference type="EMBL" id="KAK7359042.1"/>
    </source>
</evidence>